<dbReference type="InterPro" id="IPR008538">
    <property type="entry name" value="Uma2"/>
</dbReference>
<dbReference type="InterPro" id="IPR012296">
    <property type="entry name" value="Nuclease_put_TT1808"/>
</dbReference>
<dbReference type="Gene3D" id="3.90.1570.10">
    <property type="entry name" value="tt1808, chain A"/>
    <property type="match status" value="1"/>
</dbReference>
<dbReference type="Pfam" id="PF05685">
    <property type="entry name" value="Uma2"/>
    <property type="match status" value="1"/>
</dbReference>
<gene>
    <name evidence="2" type="primary">nkdX</name>
</gene>
<dbReference type="PANTHER" id="PTHR47152:SF4">
    <property type="entry name" value="SLR0445 PROTEIN"/>
    <property type="match status" value="1"/>
</dbReference>
<feature type="domain" description="Putative restriction endonuclease" evidence="1">
    <location>
        <begin position="39"/>
        <end position="173"/>
    </location>
</feature>
<dbReference type="EMBL" id="HQ407375">
    <property type="protein sequence ID" value="AEH57260.1"/>
    <property type="molecule type" value="Genomic_DNA"/>
</dbReference>
<dbReference type="PANTHER" id="PTHR47152">
    <property type="entry name" value="SLR2084 PROTEIN-RELATED"/>
    <property type="match status" value="1"/>
</dbReference>
<evidence type="ECO:0000259" key="1">
    <source>
        <dbReference type="Pfam" id="PF05685"/>
    </source>
</evidence>
<proteinExistence type="predicted"/>
<reference evidence="2" key="1">
    <citation type="journal article" date="2011" name="PLoS ONE">
        <title>Variation in tropical reef symbiont metagenomes defined by secondary metabolism.</title>
        <authorList>
            <person name="Donia M.S."/>
            <person name="Fricke W.F."/>
            <person name="Ravel J."/>
            <person name="Schmidt E.W."/>
        </authorList>
    </citation>
    <scope>NUCLEOTIDE SEQUENCE</scope>
</reference>
<protein>
    <recommendedName>
        <fullName evidence="1">Putative restriction endonuclease domain-containing protein</fullName>
    </recommendedName>
</protein>
<dbReference type="CDD" id="cd06260">
    <property type="entry name" value="DUF820-like"/>
    <property type="match status" value="1"/>
</dbReference>
<accession>G0XS92</accession>
<evidence type="ECO:0000313" key="2">
    <source>
        <dbReference type="EMBL" id="AEH57260.1"/>
    </source>
</evidence>
<sequence length="205" mass="23126">MNSAILASSPEVDGEQRVLLHGVDWYQYEGLLDVLGDNFPTLRMSYLEGTLEIMTNSSAPEDLKKMIGMLIEAYLQETRTRFHAGGSTTFRQAAKQRGLEPDECYCLGAKKEFPDLAIEVVITSGLVNKLDIYQGLGVREVWQWKSGQFSIYHLGTTGYELGEGSKLLSTLDLNLLARYIKPEEQFDAVMAFRDTIRQQMEGDDR</sequence>
<name>G0XS92_PRODI</name>
<dbReference type="AlphaFoldDB" id="G0XS92"/>
<organism evidence="2">
    <name type="scientific">Prochloron didemni P3-Solomon</name>
    <dbReference type="NCBI Taxonomy" id="910458"/>
    <lineage>
        <taxon>Bacteria</taxon>
        <taxon>Bacillati</taxon>
        <taxon>Cyanobacteriota</taxon>
        <taxon>Cyanophyceae</taxon>
        <taxon>Oscillatoriophycideae</taxon>
        <taxon>Chroococcales</taxon>
        <taxon>Prochloraceae</taxon>
        <taxon>Prochloron</taxon>
    </lineage>
</organism>